<accession>A0A5B9N9S9</accession>
<organism evidence="1 2">
    <name type="scientific">Stenotrophomonas phage Pokken</name>
    <dbReference type="NCBI Taxonomy" id="2596674"/>
    <lineage>
        <taxon>Viruses</taxon>
        <taxon>Duplodnaviria</taxon>
        <taxon>Heunggongvirae</taxon>
        <taxon>Uroviricota</taxon>
        <taxon>Caudoviricetes</taxon>
        <taxon>Schitoviridae</taxon>
        <taxon>Pokkenvirus</taxon>
        <taxon>Pokkenvirus pokken</taxon>
    </lineage>
</organism>
<keyword evidence="1" id="KW-0804">Transcription</keyword>
<evidence type="ECO:0000313" key="1">
    <source>
        <dbReference type="EMBL" id="QEG09242.1"/>
    </source>
</evidence>
<dbReference type="SUPFAM" id="SSF56672">
    <property type="entry name" value="DNA/RNA polymerases"/>
    <property type="match status" value="1"/>
</dbReference>
<sequence>MSQDAKKRAHQHLLEETYSKNQLIPRVMAEFDKPIFTDHMQHHNVPVPFGLNLMVQMALHKRADLKTLIGLLRPHANHNGQAAADLLDKCINIGLVYYDGTKEQFIVRFEIPEALQEQLDRFQFPLPMVIEPLEVKTNKQSGYVTKHGSIILRNNHHDDDVCLDHINRVNKIPFKIDEVVASLVKNEWRNMDKPKDGESKQEFEKRKRAFEKYDRVAHDVLGLLTQEGNHFYLTHKYDKRGRIYCVGYHVSYQGAPWNKAVIAFANEEVTTDE</sequence>
<dbReference type="GO" id="GO:0000428">
    <property type="term" value="C:DNA-directed RNA polymerase complex"/>
    <property type="evidence" value="ECO:0007669"/>
    <property type="project" value="UniProtKB-KW"/>
</dbReference>
<proteinExistence type="predicted"/>
<keyword evidence="1" id="KW-0240">DNA-directed RNA polymerase</keyword>
<evidence type="ECO:0000313" key="2">
    <source>
        <dbReference type="Proteomes" id="UP000324257"/>
    </source>
</evidence>
<reference evidence="2" key="1">
    <citation type="submission" date="2019-06" db="EMBL/GenBank/DDBJ databases">
        <title>The complete genome of Stenotrophomonas phage Pokken.</title>
        <authorList>
            <person name="Hayden A."/>
            <person name="Martinez N."/>
            <person name="Moreland R."/>
            <person name="Liu M."/>
            <person name="Gonzalez C.F."/>
            <person name="Ramsey J."/>
        </authorList>
    </citation>
    <scope>NUCLEOTIDE SEQUENCE [LARGE SCALE GENOMIC DNA]</scope>
</reference>
<dbReference type="InterPro" id="IPR043502">
    <property type="entry name" value="DNA/RNA_pol_sf"/>
</dbReference>
<keyword evidence="2" id="KW-1185">Reference proteome</keyword>
<dbReference type="EMBL" id="MN062186">
    <property type="protein sequence ID" value="QEG09242.1"/>
    <property type="molecule type" value="Genomic_DNA"/>
</dbReference>
<gene>
    <name evidence="1" type="ORF">CPT_Pokken_019</name>
</gene>
<name>A0A5B9N9S9_9CAUD</name>
<dbReference type="Proteomes" id="UP000324257">
    <property type="component" value="Segment"/>
</dbReference>
<protein>
    <submittedName>
        <fullName evidence="1">DNA-directed RNA polymerase II subunit alpha</fullName>
    </submittedName>
</protein>